<dbReference type="Proteomes" id="UP000177346">
    <property type="component" value="Unassembled WGS sequence"/>
</dbReference>
<dbReference type="EMBL" id="MFIF01000009">
    <property type="protein sequence ID" value="OGF87037.1"/>
    <property type="molecule type" value="Genomic_DNA"/>
</dbReference>
<comment type="caution">
    <text evidence="3">The sequence shown here is derived from an EMBL/GenBank/DDBJ whole genome shotgun (WGS) entry which is preliminary data.</text>
</comment>
<sequence>MKINSHNEWDKLREIVVGRGEGQAPLLFTAPGQISEDLLKKANRLAREASPKWLIDEINEDLEGLSNTLKSFGIKVYRPETSHVNSFFATPYFRAAGDYCYNMRDLHLVVGNTVIESPSQEKHRYFEAFGLYDIWYEYFKEGFRWIAGPKPRLAGNHMIIYYDGEKNEYEDGQKFIKLTEDEILFEAANTVRMGKDLLYLVSRSGNNLGAKWLQSVLGNEYRVHTTEKIYRSSHIDSTVLALRPGLVLLNATRVSPETCPSVLNSWEKIYFTDIVPAPESTVKFHKDVRKKVHKELASLGIQSSLDSMASDWIGMNILSVDLNTVIVDEWQVPLINLLKKHKITPVPIRFRHSYYMGGIHCSTLDTVRESKLESYFG</sequence>
<dbReference type="SUPFAM" id="SSF55909">
    <property type="entry name" value="Pentein"/>
    <property type="match status" value="1"/>
</dbReference>
<protein>
    <recommendedName>
        <fullName evidence="5">Amidinotransferase</fullName>
    </recommendedName>
</protein>
<accession>A0A1F5XGN9</accession>
<reference evidence="3 4" key="1">
    <citation type="journal article" date="2016" name="Nat. Commun.">
        <title>Thousands of microbial genomes shed light on interconnected biogeochemical processes in an aquifer system.</title>
        <authorList>
            <person name="Anantharaman K."/>
            <person name="Brown C.T."/>
            <person name="Hug L.A."/>
            <person name="Sharon I."/>
            <person name="Castelle C.J."/>
            <person name="Probst A.J."/>
            <person name="Thomas B.C."/>
            <person name="Singh A."/>
            <person name="Wilkins M.J."/>
            <person name="Karaoz U."/>
            <person name="Brodie E.L."/>
            <person name="Williams K.H."/>
            <person name="Hubbard S.S."/>
            <person name="Banfield J.F."/>
        </authorList>
    </citation>
    <scope>NUCLEOTIDE SEQUENCE [LARGE SCALE GENOMIC DNA]</scope>
</reference>
<dbReference type="GO" id="GO:0015067">
    <property type="term" value="F:amidinotransferase activity"/>
    <property type="evidence" value="ECO:0007669"/>
    <property type="project" value="InterPro"/>
</dbReference>
<dbReference type="InterPro" id="IPR033195">
    <property type="entry name" value="AmidinoTrfase"/>
</dbReference>
<evidence type="ECO:0000256" key="1">
    <source>
        <dbReference type="ARBA" id="ARBA00006943"/>
    </source>
</evidence>
<proteinExistence type="inferred from homology"/>
<gene>
    <name evidence="3" type="ORF">A3B19_01235</name>
</gene>
<dbReference type="AlphaFoldDB" id="A0A1F5XGN9"/>
<comment type="similarity">
    <text evidence="1">Belongs to the amidinotransferase family.</text>
</comment>
<evidence type="ECO:0000313" key="3">
    <source>
        <dbReference type="EMBL" id="OGF87037.1"/>
    </source>
</evidence>
<organism evidence="3 4">
    <name type="scientific">Candidatus Giovannonibacteria bacterium RIFCSPLOWO2_01_FULL_46_32</name>
    <dbReference type="NCBI Taxonomy" id="1798353"/>
    <lineage>
        <taxon>Bacteria</taxon>
        <taxon>Candidatus Giovannoniibacteriota</taxon>
    </lineage>
</organism>
<dbReference type="Gene3D" id="3.75.10.10">
    <property type="entry name" value="L-arginine/glycine Amidinotransferase, Chain A"/>
    <property type="match status" value="1"/>
</dbReference>
<dbReference type="PANTHER" id="PTHR10488">
    <property type="entry name" value="GLYCINE AMIDINOTRANSFERASE, MITOCHONDRIAL"/>
    <property type="match status" value="1"/>
</dbReference>
<name>A0A1F5XGN9_9BACT</name>
<evidence type="ECO:0000256" key="2">
    <source>
        <dbReference type="ARBA" id="ARBA00022679"/>
    </source>
</evidence>
<evidence type="ECO:0000313" key="4">
    <source>
        <dbReference type="Proteomes" id="UP000177346"/>
    </source>
</evidence>
<evidence type="ECO:0008006" key="5">
    <source>
        <dbReference type="Google" id="ProtNLM"/>
    </source>
</evidence>
<keyword evidence="2" id="KW-0808">Transferase</keyword>
<dbReference type="PANTHER" id="PTHR10488:SF1">
    <property type="entry name" value="GLYCINE AMIDINOTRANSFERASE, MITOCHONDRIAL"/>
    <property type="match status" value="1"/>
</dbReference>